<protein>
    <submittedName>
        <fullName evidence="1">Uncharacterized protein</fullName>
    </submittedName>
</protein>
<dbReference type="AlphaFoldDB" id="A0A1M6SAN9"/>
<proteinExistence type="predicted"/>
<accession>A0A1M6SAN9</accession>
<dbReference type="EMBL" id="FRAR01000013">
    <property type="protein sequence ID" value="SHK41775.1"/>
    <property type="molecule type" value="Genomic_DNA"/>
</dbReference>
<dbReference type="STRING" id="1121421.SAMN02745123_01771"/>
<evidence type="ECO:0000313" key="2">
    <source>
        <dbReference type="Proteomes" id="UP000183997"/>
    </source>
</evidence>
<keyword evidence="2" id="KW-1185">Reference proteome</keyword>
<dbReference type="Proteomes" id="UP000183997">
    <property type="component" value="Unassembled WGS sequence"/>
</dbReference>
<name>A0A1M6SAN9_9FIRM</name>
<gene>
    <name evidence="1" type="ORF">SAMN02745123_01771</name>
</gene>
<reference evidence="2" key="1">
    <citation type="submission" date="2016-11" db="EMBL/GenBank/DDBJ databases">
        <authorList>
            <person name="Varghese N."/>
            <person name="Submissions S."/>
        </authorList>
    </citation>
    <scope>NUCLEOTIDE SEQUENCE [LARGE SCALE GENOMIC DNA]</scope>
    <source>
        <strain evidence="2">DSM 10349</strain>
    </source>
</reference>
<dbReference type="RefSeq" id="WP_072913233.1">
    <property type="nucleotide sequence ID" value="NZ_FRAR01000013.1"/>
</dbReference>
<evidence type="ECO:0000313" key="1">
    <source>
        <dbReference type="EMBL" id="SHK41775.1"/>
    </source>
</evidence>
<sequence length="138" mass="15974">MKEHFGYFIVDSFGCIGGSLRTTVKNLDGSETEWCYTANRNATQWHNSKELALAEIEQLKELNEVAQIPGLSWELVYANRNDFPVYPTENQLPNLFILSHDIPKGCISKHKKIERAIRKKYKPIFVKIAKEFVRRMTA</sequence>
<organism evidence="1 2">
    <name type="scientific">Desulforamulus aeronauticus DSM 10349</name>
    <dbReference type="NCBI Taxonomy" id="1121421"/>
    <lineage>
        <taxon>Bacteria</taxon>
        <taxon>Bacillati</taxon>
        <taxon>Bacillota</taxon>
        <taxon>Clostridia</taxon>
        <taxon>Eubacteriales</taxon>
        <taxon>Peptococcaceae</taxon>
        <taxon>Desulforamulus</taxon>
    </lineage>
</organism>
<dbReference type="OrthoDB" id="9992325at2"/>